<feature type="transmembrane region" description="Helical" evidence="10">
    <location>
        <begin position="209"/>
        <end position="226"/>
    </location>
</feature>
<dbReference type="InterPro" id="IPR004338">
    <property type="entry name" value="NqrB/RnfD"/>
</dbReference>
<feature type="transmembrane region" description="Helical" evidence="10">
    <location>
        <begin position="290"/>
        <end position="308"/>
    </location>
</feature>
<keyword evidence="5 10" id="KW-0812">Transmembrane</keyword>
<dbReference type="NCBIfam" id="NF002011">
    <property type="entry name" value="PRK00816.1"/>
    <property type="match status" value="1"/>
</dbReference>
<dbReference type="PANTHER" id="PTHR30578">
    <property type="entry name" value="ELECTRON TRANSPORT COMPLEX PROTEIN RNFD"/>
    <property type="match status" value="1"/>
</dbReference>
<dbReference type="Pfam" id="PF03116">
    <property type="entry name" value="NQR2_RnfD_RnfE"/>
    <property type="match status" value="1"/>
</dbReference>
<keyword evidence="2 10" id="KW-0597">Phosphoprotein</keyword>
<evidence type="ECO:0000313" key="12">
    <source>
        <dbReference type="Proteomes" id="UP000249396"/>
    </source>
</evidence>
<comment type="subcellular location">
    <subcellularLocation>
        <location evidence="10">Cell inner membrane</location>
        <topology evidence="10">Multi-pass membrane protein</topology>
    </subcellularLocation>
</comment>
<evidence type="ECO:0000313" key="11">
    <source>
        <dbReference type="EMBL" id="PZN77225.1"/>
    </source>
</evidence>
<name>A0A2W4QYY3_9GAMM</name>
<keyword evidence="4 10" id="KW-0288">FMN</keyword>
<keyword evidence="1 10" id="KW-0813">Transport</keyword>
<dbReference type="GO" id="GO:0055085">
    <property type="term" value="P:transmembrane transport"/>
    <property type="evidence" value="ECO:0007669"/>
    <property type="project" value="InterPro"/>
</dbReference>
<feature type="transmembrane region" description="Helical" evidence="10">
    <location>
        <begin position="43"/>
        <end position="63"/>
    </location>
</feature>
<dbReference type="AlphaFoldDB" id="A0A2W4QYY3"/>
<comment type="function">
    <text evidence="10">Part of a membrane-bound complex that couples electron transfer with translocation of ions across the membrane.</text>
</comment>
<protein>
    <recommendedName>
        <fullName evidence="10">Ion-translocating oxidoreductase complex subunit D</fullName>
        <ecNumber evidence="10">7.-.-.-</ecNumber>
    </recommendedName>
    <alternativeName>
        <fullName evidence="10">Rnf electron transport complex subunit D</fullName>
    </alternativeName>
</protein>
<evidence type="ECO:0000256" key="10">
    <source>
        <dbReference type="HAMAP-Rule" id="MF_00462"/>
    </source>
</evidence>
<evidence type="ECO:0000256" key="1">
    <source>
        <dbReference type="ARBA" id="ARBA00022448"/>
    </source>
</evidence>
<keyword evidence="6 10" id="KW-1278">Translocase</keyword>
<dbReference type="PANTHER" id="PTHR30578:SF0">
    <property type="entry name" value="ION-TRANSLOCATING OXIDOREDUCTASE COMPLEX SUBUNIT D"/>
    <property type="match status" value="1"/>
</dbReference>
<keyword evidence="3 10" id="KW-0285">Flavoprotein</keyword>
<feature type="transmembrane region" description="Helical" evidence="10">
    <location>
        <begin position="20"/>
        <end position="37"/>
    </location>
</feature>
<dbReference type="Proteomes" id="UP000249396">
    <property type="component" value="Unassembled WGS sequence"/>
</dbReference>
<comment type="caution">
    <text evidence="10">Lacks conserved residue(s) required for the propagation of feature annotation.</text>
</comment>
<sequence length="341" mass="37150">MRFPTAPSPHLAPSNSVSRIMLTVMGALIPGIIALVWQFGPGVLVQIAIALVAALTAEAMVLLLRKRLVLPALMDGSAAVTALLLAVSLPPLTPWWMTAFGTQFAIVIGKQLYGGLGFNPFNPAMVGYAVLLISFPRQMTAWLPPVDLSGFSLSFADVASVIFQQESSLAYDGLSQATPLDLLKTQLGLQTHLDEIQSAGVFGGLSGKGWQWVNFWFLAGGLWLLWRGIIDWRIPLSFLGSLYLINMFFFLYDSSIYPNPLFHWFSGATMLGAFFIATDPVSASTTPRGRLIYGALIGILVFVIRSWGGYPDGVAFAVLLMNFAAPTLDHYTRPRVVGHRR</sequence>
<comment type="cofactor">
    <cofactor evidence="10">
        <name>FMN</name>
        <dbReference type="ChEBI" id="CHEBI:58210"/>
    </cofactor>
</comment>
<evidence type="ECO:0000256" key="3">
    <source>
        <dbReference type="ARBA" id="ARBA00022630"/>
    </source>
</evidence>
<evidence type="ECO:0000256" key="7">
    <source>
        <dbReference type="ARBA" id="ARBA00022982"/>
    </source>
</evidence>
<reference evidence="11 12" key="1">
    <citation type="journal article" date="2018" name="Aquat. Microb. Ecol.">
        <title>Gammaproteobacterial methanotrophs dominate.</title>
        <authorList>
            <person name="Rissanen A.J."/>
            <person name="Saarenheimo J."/>
            <person name="Tiirola M."/>
            <person name="Peura S."/>
            <person name="Aalto S.L."/>
            <person name="Karvinen A."/>
            <person name="Nykanen H."/>
        </authorList>
    </citation>
    <scope>NUCLEOTIDE SEQUENCE [LARGE SCALE GENOMIC DNA]</scope>
    <source>
        <strain evidence="11">AMbin10</strain>
    </source>
</reference>
<gene>
    <name evidence="10" type="primary">rnfD</name>
    <name evidence="11" type="ORF">DM484_15190</name>
</gene>
<accession>A0A2W4QYY3</accession>
<evidence type="ECO:0000256" key="9">
    <source>
        <dbReference type="ARBA" id="ARBA00023136"/>
    </source>
</evidence>
<evidence type="ECO:0000256" key="5">
    <source>
        <dbReference type="ARBA" id="ARBA00022692"/>
    </source>
</evidence>
<evidence type="ECO:0000256" key="4">
    <source>
        <dbReference type="ARBA" id="ARBA00022643"/>
    </source>
</evidence>
<dbReference type="EMBL" id="QJPH01000341">
    <property type="protein sequence ID" value="PZN77225.1"/>
    <property type="molecule type" value="Genomic_DNA"/>
</dbReference>
<dbReference type="HAMAP" id="MF_00462">
    <property type="entry name" value="RsxD_RnfD"/>
    <property type="match status" value="1"/>
</dbReference>
<dbReference type="EC" id="7.-.-.-" evidence="10"/>
<dbReference type="NCBIfam" id="TIGR01946">
    <property type="entry name" value="rnfD"/>
    <property type="match status" value="1"/>
</dbReference>
<keyword evidence="10" id="KW-1003">Cell membrane</keyword>
<evidence type="ECO:0000256" key="8">
    <source>
        <dbReference type="ARBA" id="ARBA00022989"/>
    </source>
</evidence>
<proteinExistence type="inferred from homology"/>
<feature type="transmembrane region" description="Helical" evidence="10">
    <location>
        <begin position="261"/>
        <end position="278"/>
    </location>
</feature>
<keyword evidence="10" id="KW-0997">Cell inner membrane</keyword>
<evidence type="ECO:0000256" key="6">
    <source>
        <dbReference type="ARBA" id="ARBA00022967"/>
    </source>
</evidence>
<comment type="similarity">
    <text evidence="10">Belongs to the NqrB/RnfD family.</text>
</comment>
<dbReference type="InterPro" id="IPR011303">
    <property type="entry name" value="RnfD_bac"/>
</dbReference>
<keyword evidence="9 10" id="KW-0472">Membrane</keyword>
<keyword evidence="8 10" id="KW-1133">Transmembrane helix</keyword>
<feature type="transmembrane region" description="Helical" evidence="10">
    <location>
        <begin position="238"/>
        <end position="255"/>
    </location>
</feature>
<keyword evidence="7 10" id="KW-0249">Electron transport</keyword>
<feature type="modified residue" description="FMN phosphoryl threonine" evidence="10">
    <location>
        <position position="178"/>
    </location>
</feature>
<comment type="caution">
    <text evidence="11">The sequence shown here is derived from an EMBL/GenBank/DDBJ whole genome shotgun (WGS) entry which is preliminary data.</text>
</comment>
<evidence type="ECO:0000256" key="2">
    <source>
        <dbReference type="ARBA" id="ARBA00022553"/>
    </source>
</evidence>
<organism evidence="11 12">
    <name type="scientific">Candidatus Methylumidiphilus alinenensis</name>
    <dbReference type="NCBI Taxonomy" id="2202197"/>
    <lineage>
        <taxon>Bacteria</taxon>
        <taxon>Pseudomonadati</taxon>
        <taxon>Pseudomonadota</taxon>
        <taxon>Gammaproteobacteria</taxon>
        <taxon>Methylococcales</taxon>
        <taxon>Candidatus Methylumidiphilus</taxon>
    </lineage>
</organism>
<comment type="subunit">
    <text evidence="10">The complex is composed of six subunits: RnfA, RnfB, RnfC, RnfD, RnfE and RnfG.</text>
</comment>
<dbReference type="GO" id="GO:0022900">
    <property type="term" value="P:electron transport chain"/>
    <property type="evidence" value="ECO:0007669"/>
    <property type="project" value="UniProtKB-UniRule"/>
</dbReference>
<dbReference type="GO" id="GO:0005886">
    <property type="term" value="C:plasma membrane"/>
    <property type="evidence" value="ECO:0007669"/>
    <property type="project" value="UniProtKB-SubCell"/>
</dbReference>